<proteinExistence type="predicted"/>
<evidence type="ECO:0000259" key="1">
    <source>
        <dbReference type="Pfam" id="PF02492"/>
    </source>
</evidence>
<dbReference type="InterPro" id="IPR003495">
    <property type="entry name" value="CobW/HypB/UreG_nucleotide-bd"/>
</dbReference>
<dbReference type="Proteomes" id="UP000242474">
    <property type="component" value="Unassembled WGS sequence"/>
</dbReference>
<evidence type="ECO:0000313" key="3">
    <source>
        <dbReference type="Proteomes" id="UP000242474"/>
    </source>
</evidence>
<dbReference type="Gene3D" id="3.40.50.300">
    <property type="entry name" value="P-loop containing nucleotide triphosphate hydrolases"/>
    <property type="match status" value="1"/>
</dbReference>
<feature type="non-terminal residue" evidence="2">
    <location>
        <position position="1"/>
    </location>
</feature>
<keyword evidence="3" id="KW-1185">Reference proteome</keyword>
<reference evidence="2 3" key="1">
    <citation type="journal article" date="2015" name="Genome Biol. Evol.">
        <title>Phylogenomic analyses indicate that early fungi evolved digesting cell walls of algal ancestors of land plants.</title>
        <authorList>
            <person name="Chang Y."/>
            <person name="Wang S."/>
            <person name="Sekimoto S."/>
            <person name="Aerts A.L."/>
            <person name="Choi C."/>
            <person name="Clum A."/>
            <person name="LaButti K.M."/>
            <person name="Lindquist E.A."/>
            <person name="Yee Ngan C."/>
            <person name="Ohm R.A."/>
            <person name="Salamov A.A."/>
            <person name="Grigoriev I.V."/>
            <person name="Spatafora J.W."/>
            <person name="Berbee M.L."/>
        </authorList>
    </citation>
    <scope>NUCLEOTIDE SEQUENCE [LARGE SCALE GENOMIC DNA]</scope>
    <source>
        <strain evidence="2 3">NRRL 1564</strain>
    </source>
</reference>
<gene>
    <name evidence="2" type="ORF">COEREDRAFT_24160</name>
</gene>
<accession>A0A2G5BH46</accession>
<dbReference type="Pfam" id="PF02492">
    <property type="entry name" value="cobW"/>
    <property type="match status" value="1"/>
</dbReference>
<dbReference type="PANTHER" id="PTHR10285">
    <property type="entry name" value="URIDINE KINASE"/>
    <property type="match status" value="1"/>
</dbReference>
<protein>
    <submittedName>
        <fullName evidence="2">P-loop containing nucleoside triphosphate hydrolase protein</fullName>
    </submittedName>
</protein>
<dbReference type="AlphaFoldDB" id="A0A2G5BH46"/>
<name>A0A2G5BH46_COERN</name>
<sequence length="235" mass="26927">PLVVGINGPQGSGKTTMVRGLVDYLNARKIKTVGFSLDDIYLTNADQQQLAQTHQDNPLLRFRGQPGTHNVELGCATLQSLLRNTEVTHLPAYDKSLNAGYGDRTESQHSAQPPVDVVLFEGWCLGFRSLDTTEFAQFLGRVREVENTLYKYSRQFSDDNLREVNQNLRKYERELYPLIDAWVWLRLADLDVVYRWRKDQEDELAAQGRPSLSDQQLEDFVTRFMPGYEMAVPKL</sequence>
<dbReference type="GO" id="GO:0016787">
    <property type="term" value="F:hydrolase activity"/>
    <property type="evidence" value="ECO:0007669"/>
    <property type="project" value="UniProtKB-KW"/>
</dbReference>
<feature type="domain" description="CobW/HypB/UreG nucleotide-binding" evidence="1">
    <location>
        <begin position="3"/>
        <end position="75"/>
    </location>
</feature>
<keyword evidence="2" id="KW-0378">Hydrolase</keyword>
<dbReference type="InterPro" id="IPR027417">
    <property type="entry name" value="P-loop_NTPase"/>
</dbReference>
<evidence type="ECO:0000313" key="2">
    <source>
        <dbReference type="EMBL" id="PIA18047.1"/>
    </source>
</evidence>
<organism evidence="2 3">
    <name type="scientific">Coemansia reversa (strain ATCC 12441 / NRRL 1564)</name>
    <dbReference type="NCBI Taxonomy" id="763665"/>
    <lineage>
        <taxon>Eukaryota</taxon>
        <taxon>Fungi</taxon>
        <taxon>Fungi incertae sedis</taxon>
        <taxon>Zoopagomycota</taxon>
        <taxon>Kickxellomycotina</taxon>
        <taxon>Kickxellomycetes</taxon>
        <taxon>Kickxellales</taxon>
        <taxon>Kickxellaceae</taxon>
        <taxon>Coemansia</taxon>
    </lineage>
</organism>
<dbReference type="EMBL" id="KZ303491">
    <property type="protein sequence ID" value="PIA18047.1"/>
    <property type="molecule type" value="Genomic_DNA"/>
</dbReference>
<dbReference type="SUPFAM" id="SSF52540">
    <property type="entry name" value="P-loop containing nucleoside triphosphate hydrolases"/>
    <property type="match status" value="1"/>
</dbReference>
<dbReference type="OrthoDB" id="347435at2759"/>
<dbReference type="STRING" id="763665.A0A2G5BH46"/>
<feature type="non-terminal residue" evidence="2">
    <location>
        <position position="235"/>
    </location>
</feature>